<proteinExistence type="predicted"/>
<gene>
    <name evidence="1" type="ORF">SPSIL_054460</name>
</gene>
<dbReference type="EMBL" id="CP155573">
    <property type="protein sequence ID" value="XFO69215.1"/>
    <property type="molecule type" value="Genomic_DNA"/>
</dbReference>
<dbReference type="Proteomes" id="UP000216752">
    <property type="component" value="Chromosome"/>
</dbReference>
<protein>
    <recommendedName>
        <fullName evidence="3">DUF3885 domain-containing protein</fullName>
    </recommendedName>
</protein>
<evidence type="ECO:0000313" key="2">
    <source>
        <dbReference type="Proteomes" id="UP000216752"/>
    </source>
</evidence>
<evidence type="ECO:0000313" key="1">
    <source>
        <dbReference type="EMBL" id="XFO69215.1"/>
    </source>
</evidence>
<reference evidence="1" key="1">
    <citation type="submission" date="2024-05" db="EMBL/GenBank/DDBJ databases">
        <title>Isolation and characterization of Sporomusa carbonis sp. nov., a carboxydotrophic hydrogenogen in the genus of Sporomusa isolated from a charcoal burning pile.</title>
        <authorList>
            <person name="Boeer T."/>
            <person name="Rosenbaum F."/>
            <person name="Eysell L."/>
            <person name="Mueller V."/>
            <person name="Daniel R."/>
            <person name="Poehlein A."/>
        </authorList>
    </citation>
    <scope>NUCLEOTIDE SEQUENCE [LARGE SCALE GENOMIC DNA]</scope>
    <source>
        <strain evidence="1">DSM 10669</strain>
    </source>
</reference>
<organism evidence="1 2">
    <name type="scientific">Sporomusa silvacetica DSM 10669</name>
    <dbReference type="NCBI Taxonomy" id="1123289"/>
    <lineage>
        <taxon>Bacteria</taxon>
        <taxon>Bacillati</taxon>
        <taxon>Bacillota</taxon>
        <taxon>Negativicutes</taxon>
        <taxon>Selenomonadales</taxon>
        <taxon>Sporomusaceae</taxon>
        <taxon>Sporomusa</taxon>
    </lineage>
</organism>
<keyword evidence="2" id="KW-1185">Reference proteome</keyword>
<evidence type="ECO:0008006" key="3">
    <source>
        <dbReference type="Google" id="ProtNLM"/>
    </source>
</evidence>
<sequence length="91" mass="11143">MGFTVVLRCQDKIIRVYVYQGFGEPELEEVINDMLIRSEALYLSYPEYCKEFEYYSSNKTKKLYYYDRKLGRKLMKLLGDDFERFRENNDY</sequence>
<name>A0ABZ3IUC4_9FIRM</name>
<accession>A0ABZ3IUC4</accession>